<feature type="region of interest" description="Disordered" evidence="1">
    <location>
        <begin position="1"/>
        <end position="21"/>
    </location>
</feature>
<dbReference type="Pfam" id="PF01713">
    <property type="entry name" value="Smr"/>
    <property type="match status" value="1"/>
</dbReference>
<dbReference type="PANTHER" id="PTHR35562:SF2">
    <property type="entry name" value="DNA ENDONUCLEASE SMRA-RELATED"/>
    <property type="match status" value="1"/>
</dbReference>
<name>A0ABX8JJI7_9BACT</name>
<dbReference type="InterPro" id="IPR002625">
    <property type="entry name" value="Smr_dom"/>
</dbReference>
<reference evidence="3 4" key="1">
    <citation type="submission" date="2021-06" db="EMBL/GenBank/DDBJ databases">
        <title>Gemonas diversity in paddy soil.</title>
        <authorList>
            <person name="Liu G."/>
        </authorList>
    </citation>
    <scope>NUCLEOTIDE SEQUENCE [LARGE SCALE GENOMIC DNA]</scope>
    <source>
        <strain evidence="3 4">RG29</strain>
    </source>
</reference>
<evidence type="ECO:0000259" key="2">
    <source>
        <dbReference type="PROSITE" id="PS50828"/>
    </source>
</evidence>
<dbReference type="PANTHER" id="PTHR35562">
    <property type="entry name" value="DNA ENDONUCLEASE SMRA-RELATED"/>
    <property type="match status" value="1"/>
</dbReference>
<evidence type="ECO:0000313" key="4">
    <source>
        <dbReference type="Proteomes" id="UP000683493"/>
    </source>
</evidence>
<dbReference type="PROSITE" id="PS50828">
    <property type="entry name" value="SMR"/>
    <property type="match status" value="1"/>
</dbReference>
<dbReference type="Proteomes" id="UP000683493">
    <property type="component" value="Chromosome"/>
</dbReference>
<accession>A0ABX8JJI7</accession>
<dbReference type="EMBL" id="CP076724">
    <property type="protein sequence ID" value="QWV97799.1"/>
    <property type="molecule type" value="Genomic_DNA"/>
</dbReference>
<protein>
    <submittedName>
        <fullName evidence="3">Smr/MutS family protein</fullName>
    </submittedName>
</protein>
<organism evidence="3 4">
    <name type="scientific">Geomonas diazotrophica</name>
    <dbReference type="NCBI Taxonomy" id="2843197"/>
    <lineage>
        <taxon>Bacteria</taxon>
        <taxon>Pseudomonadati</taxon>
        <taxon>Thermodesulfobacteriota</taxon>
        <taxon>Desulfuromonadia</taxon>
        <taxon>Geobacterales</taxon>
        <taxon>Geobacteraceae</taxon>
        <taxon>Geomonas</taxon>
    </lineage>
</organism>
<feature type="compositionally biased region" description="Basic and acidic residues" evidence="1">
    <location>
        <begin position="1"/>
        <end position="15"/>
    </location>
</feature>
<proteinExistence type="predicted"/>
<keyword evidence="4" id="KW-1185">Reference proteome</keyword>
<feature type="domain" description="Smr" evidence="2">
    <location>
        <begin position="144"/>
        <end position="226"/>
    </location>
</feature>
<dbReference type="SMART" id="SM00463">
    <property type="entry name" value="SMR"/>
    <property type="match status" value="1"/>
</dbReference>
<gene>
    <name evidence="3" type="ORF">KP005_00440</name>
</gene>
<evidence type="ECO:0000256" key="1">
    <source>
        <dbReference type="SAM" id="MobiDB-lite"/>
    </source>
</evidence>
<evidence type="ECO:0000313" key="3">
    <source>
        <dbReference type="EMBL" id="QWV97799.1"/>
    </source>
</evidence>
<sequence>MKNKDKEKQKTKQKEFSASPFKALKGASLELHGAPVASAPPKKKEEKPAKAVQELSDELLFFEAVAGVRRLSGSPAPAQVKAQQTVKARRDEEDHEVFLKALEALRLDVRFSDQIQDDELAPRPAAVNRLRQVRRGGIRIDLQLDLHGLTRDEALENLDRFVKAAYNRGQKGVLVITGKGNNSPGEPVVKVAVANWLREHGKGMVAEFVQAPSDMGGSGAFVVFFKEKKVEPEEEVAKS</sequence>